<evidence type="ECO:0000313" key="2">
    <source>
        <dbReference type="Proteomes" id="UP001262754"/>
    </source>
</evidence>
<gene>
    <name evidence="1" type="ORF">J2800_003910</name>
</gene>
<organism evidence="1 2">
    <name type="scientific">Caulobacter rhizosphaerae</name>
    <dbReference type="NCBI Taxonomy" id="2010972"/>
    <lineage>
        <taxon>Bacteria</taxon>
        <taxon>Pseudomonadati</taxon>
        <taxon>Pseudomonadota</taxon>
        <taxon>Alphaproteobacteria</taxon>
        <taxon>Caulobacterales</taxon>
        <taxon>Caulobacteraceae</taxon>
        <taxon>Caulobacter</taxon>
    </lineage>
</organism>
<comment type="caution">
    <text evidence="1">The sequence shown here is derived from an EMBL/GenBank/DDBJ whole genome shotgun (WGS) entry which is preliminary data.</text>
</comment>
<name>A0ABU1N3X4_9CAUL</name>
<keyword evidence="2" id="KW-1185">Reference proteome</keyword>
<dbReference type="RefSeq" id="WP_310033937.1">
    <property type="nucleotide sequence ID" value="NZ_JAVDRL010000011.1"/>
</dbReference>
<dbReference type="Proteomes" id="UP001262754">
    <property type="component" value="Unassembled WGS sequence"/>
</dbReference>
<dbReference type="EMBL" id="JAVDRL010000011">
    <property type="protein sequence ID" value="MDR6533149.1"/>
    <property type="molecule type" value="Genomic_DNA"/>
</dbReference>
<sequence length="114" mass="12490">MSFKTELAMAREDAKLVQARRDQEQARQAEAAHVMATDPDRYWARYYLTDDLVMQAIRGAGSFSISLPATAFGSQTAARLDEFRDAGADVEVLEAKVPAVDGGGTIVVKRVTIR</sequence>
<accession>A0ABU1N3X4</accession>
<protein>
    <submittedName>
        <fullName evidence="1">Uncharacterized protein</fullName>
    </submittedName>
</protein>
<reference evidence="1 2" key="1">
    <citation type="submission" date="2023-07" db="EMBL/GenBank/DDBJ databases">
        <title>Sorghum-associated microbial communities from plants grown in Nebraska, USA.</title>
        <authorList>
            <person name="Schachtman D."/>
        </authorList>
    </citation>
    <scope>NUCLEOTIDE SEQUENCE [LARGE SCALE GENOMIC DNA]</scope>
    <source>
        <strain evidence="1 2">DS2154</strain>
    </source>
</reference>
<proteinExistence type="predicted"/>
<evidence type="ECO:0000313" key="1">
    <source>
        <dbReference type="EMBL" id="MDR6533149.1"/>
    </source>
</evidence>